<dbReference type="SUPFAM" id="SSF56037">
    <property type="entry name" value="PheT/TilS domain"/>
    <property type="match status" value="1"/>
</dbReference>
<organism evidence="2 3">
    <name type="scientific">Secundilactobacillus collinoides DSM 20515 = JCM 1123</name>
    <dbReference type="NCBI Taxonomy" id="1423733"/>
    <lineage>
        <taxon>Bacteria</taxon>
        <taxon>Bacillati</taxon>
        <taxon>Bacillota</taxon>
        <taxon>Bacilli</taxon>
        <taxon>Lactobacillales</taxon>
        <taxon>Lactobacillaceae</taxon>
        <taxon>Secundilactobacillus</taxon>
    </lineage>
</organism>
<dbReference type="InterPro" id="IPR005146">
    <property type="entry name" value="B3/B4_tRNA-bd"/>
</dbReference>
<reference evidence="2 3" key="1">
    <citation type="journal article" date="2015" name="Genome Announc.">
        <title>Expanding the biotechnology potential of lactobacilli through comparative genomics of 213 strains and associated genera.</title>
        <authorList>
            <person name="Sun Z."/>
            <person name="Harris H.M."/>
            <person name="McCann A."/>
            <person name="Guo C."/>
            <person name="Argimon S."/>
            <person name="Zhang W."/>
            <person name="Yang X."/>
            <person name="Jeffery I.B."/>
            <person name="Cooney J.C."/>
            <person name="Kagawa T.F."/>
            <person name="Liu W."/>
            <person name="Song Y."/>
            <person name="Salvetti E."/>
            <person name="Wrobel A."/>
            <person name="Rasinkangas P."/>
            <person name="Parkhill J."/>
            <person name="Rea M.C."/>
            <person name="O'Sullivan O."/>
            <person name="Ritari J."/>
            <person name="Douillard F.P."/>
            <person name="Paul Ross R."/>
            <person name="Yang R."/>
            <person name="Briner A.E."/>
            <person name="Felis G.E."/>
            <person name="de Vos W.M."/>
            <person name="Barrangou R."/>
            <person name="Klaenhammer T.R."/>
            <person name="Caufield P.W."/>
            <person name="Cui Y."/>
            <person name="Zhang H."/>
            <person name="O'Toole P.W."/>
        </authorList>
    </citation>
    <scope>NUCLEOTIDE SEQUENCE [LARGE SCALE GENOMIC DNA]</scope>
    <source>
        <strain evidence="2 3">DSM 20515</strain>
    </source>
</reference>
<comment type="caution">
    <text evidence="2">The sequence shown here is derived from an EMBL/GenBank/DDBJ whole genome shotgun (WGS) entry which is preliminary data.</text>
</comment>
<dbReference type="Gene3D" id="3.50.40.10">
    <property type="entry name" value="Phenylalanyl-trna Synthetase, Chain B, domain 3"/>
    <property type="match status" value="1"/>
</dbReference>
<evidence type="ECO:0000313" key="3">
    <source>
        <dbReference type="Proteomes" id="UP000051845"/>
    </source>
</evidence>
<dbReference type="Pfam" id="PF03483">
    <property type="entry name" value="B3_4"/>
    <property type="match status" value="1"/>
</dbReference>
<protein>
    <submittedName>
        <fullName evidence="2">tRNA ligase</fullName>
    </submittedName>
</protein>
<dbReference type="RefSeq" id="WP_054762384.1">
    <property type="nucleotide sequence ID" value="NZ_AYYR01000054.1"/>
</dbReference>
<gene>
    <name evidence="2" type="ORF">FC82_GL002530</name>
</gene>
<keyword evidence="2" id="KW-0436">Ligase</keyword>
<dbReference type="EMBL" id="AYYR01000054">
    <property type="protein sequence ID" value="KRM75337.1"/>
    <property type="molecule type" value="Genomic_DNA"/>
</dbReference>
<evidence type="ECO:0000259" key="1">
    <source>
        <dbReference type="SMART" id="SM00873"/>
    </source>
</evidence>
<dbReference type="GO" id="GO:0004826">
    <property type="term" value="F:phenylalanine-tRNA ligase activity"/>
    <property type="evidence" value="ECO:0007669"/>
    <property type="project" value="InterPro"/>
</dbReference>
<dbReference type="GO" id="GO:0003723">
    <property type="term" value="F:RNA binding"/>
    <property type="evidence" value="ECO:0007669"/>
    <property type="project" value="InterPro"/>
</dbReference>
<dbReference type="Proteomes" id="UP000051845">
    <property type="component" value="Unassembled WGS sequence"/>
</dbReference>
<feature type="domain" description="B3/B4 tRNA-binding" evidence="1">
    <location>
        <begin position="63"/>
        <end position="216"/>
    </location>
</feature>
<dbReference type="PATRIC" id="fig|1423733.4.peg.2645"/>
<dbReference type="PANTHER" id="PTHR39209">
    <property type="match status" value="1"/>
</dbReference>
<sequence length="234" mass="26146">MSQFVVEKPFWDIFPEVRIALIRVTGLDNHDHGQLPDTVVEEANAHVADLIPDDPISANPLIHEWREAFRKFKTKKGARCAVENLLKRSKNGNPVRSIDPMVDLYNACSLRTGFPVASLDTESIQGDIRLTVAKGGEPFQAISEDEPEPALDGEVIYADDAGVVSRCWCWRDAERVETRDDTTAATMYIECLKPEWQADHEAAVNQLTSEIEQYLGAKTETVYVDAAHSAVDYD</sequence>
<dbReference type="STRING" id="33960.TY91_02395"/>
<dbReference type="SMART" id="SM00873">
    <property type="entry name" value="B3_4"/>
    <property type="match status" value="1"/>
</dbReference>
<accession>A0A0R2BG44</accession>
<name>A0A0R2BG44_SECCO</name>
<dbReference type="InterPro" id="IPR020825">
    <property type="entry name" value="Phe-tRNA_synthase-like_B3/B4"/>
</dbReference>
<dbReference type="PANTHER" id="PTHR39209:SF2">
    <property type="entry name" value="CYTOPLASMIC PROTEIN"/>
    <property type="match status" value="1"/>
</dbReference>
<dbReference type="AlphaFoldDB" id="A0A0R2BG44"/>
<evidence type="ECO:0000313" key="2">
    <source>
        <dbReference type="EMBL" id="KRM75337.1"/>
    </source>
</evidence>
<proteinExistence type="predicted"/>